<gene>
    <name evidence="1" type="ORF">K461DRAFT_289575</name>
</gene>
<keyword evidence="2" id="KW-1185">Reference proteome</keyword>
<proteinExistence type="predicted"/>
<protein>
    <submittedName>
        <fullName evidence="1">Uncharacterized protein</fullName>
    </submittedName>
</protein>
<comment type="caution">
    <text evidence="1">The sequence shown here is derived from an EMBL/GenBank/DDBJ whole genome shotgun (WGS) entry which is preliminary data.</text>
</comment>
<organism evidence="1 2">
    <name type="scientific">Myriangium duriaei CBS 260.36</name>
    <dbReference type="NCBI Taxonomy" id="1168546"/>
    <lineage>
        <taxon>Eukaryota</taxon>
        <taxon>Fungi</taxon>
        <taxon>Dikarya</taxon>
        <taxon>Ascomycota</taxon>
        <taxon>Pezizomycotina</taxon>
        <taxon>Dothideomycetes</taxon>
        <taxon>Dothideomycetidae</taxon>
        <taxon>Myriangiales</taxon>
        <taxon>Myriangiaceae</taxon>
        <taxon>Myriangium</taxon>
    </lineage>
</organism>
<dbReference type="AlphaFoldDB" id="A0A9P4J951"/>
<dbReference type="Proteomes" id="UP000799439">
    <property type="component" value="Unassembled WGS sequence"/>
</dbReference>
<dbReference type="EMBL" id="ML996081">
    <property type="protein sequence ID" value="KAF2157239.1"/>
    <property type="molecule type" value="Genomic_DNA"/>
</dbReference>
<reference evidence="1" key="1">
    <citation type="journal article" date="2020" name="Stud. Mycol.">
        <title>101 Dothideomycetes genomes: a test case for predicting lifestyles and emergence of pathogens.</title>
        <authorList>
            <person name="Haridas S."/>
            <person name="Albert R."/>
            <person name="Binder M."/>
            <person name="Bloem J."/>
            <person name="Labutti K."/>
            <person name="Salamov A."/>
            <person name="Andreopoulos B."/>
            <person name="Baker S."/>
            <person name="Barry K."/>
            <person name="Bills G."/>
            <person name="Bluhm B."/>
            <person name="Cannon C."/>
            <person name="Castanera R."/>
            <person name="Culley D."/>
            <person name="Daum C."/>
            <person name="Ezra D."/>
            <person name="Gonzalez J."/>
            <person name="Henrissat B."/>
            <person name="Kuo A."/>
            <person name="Liang C."/>
            <person name="Lipzen A."/>
            <person name="Lutzoni F."/>
            <person name="Magnuson J."/>
            <person name="Mondo S."/>
            <person name="Nolan M."/>
            <person name="Ohm R."/>
            <person name="Pangilinan J."/>
            <person name="Park H.-J."/>
            <person name="Ramirez L."/>
            <person name="Alfaro M."/>
            <person name="Sun H."/>
            <person name="Tritt A."/>
            <person name="Yoshinaga Y."/>
            <person name="Zwiers L.-H."/>
            <person name="Turgeon B."/>
            <person name="Goodwin S."/>
            <person name="Spatafora J."/>
            <person name="Crous P."/>
            <person name="Grigoriev I."/>
        </authorList>
    </citation>
    <scope>NUCLEOTIDE SEQUENCE</scope>
    <source>
        <strain evidence="1">CBS 260.36</strain>
    </source>
</reference>
<dbReference type="OrthoDB" id="5015991at2759"/>
<accession>A0A9P4J951</accession>
<evidence type="ECO:0000313" key="1">
    <source>
        <dbReference type="EMBL" id="KAF2157239.1"/>
    </source>
</evidence>
<sequence length="108" mass="12912">MCYYDVLVFTCGDYRWDKFRGRCPREHRMGETCGTKMLYSQIASAAKCKYCQKIDVKLRKRQFELNRYNRWVAEGSKLRASMELSLQTIAELDAEIQRLTAQRQPFRR</sequence>
<evidence type="ECO:0000313" key="2">
    <source>
        <dbReference type="Proteomes" id="UP000799439"/>
    </source>
</evidence>
<name>A0A9P4J951_9PEZI</name>